<comment type="caution">
    <text evidence="2">The sequence shown here is derived from an EMBL/GenBank/DDBJ whole genome shotgun (WGS) entry which is preliminary data.</text>
</comment>
<feature type="region of interest" description="Disordered" evidence="1">
    <location>
        <begin position="1"/>
        <end position="56"/>
    </location>
</feature>
<evidence type="ECO:0000256" key="1">
    <source>
        <dbReference type="SAM" id="MobiDB-lite"/>
    </source>
</evidence>
<evidence type="ECO:0000313" key="3">
    <source>
        <dbReference type="Proteomes" id="UP001186944"/>
    </source>
</evidence>
<evidence type="ECO:0000313" key="2">
    <source>
        <dbReference type="EMBL" id="KAK3090208.1"/>
    </source>
</evidence>
<dbReference type="AlphaFoldDB" id="A0AA89BWQ9"/>
<dbReference type="EMBL" id="VSWD01000010">
    <property type="protein sequence ID" value="KAK3090208.1"/>
    <property type="molecule type" value="Genomic_DNA"/>
</dbReference>
<sequence length="121" mass="13533">MSFQSAKLKPVPPEADNDKKSVIGEGERKGSISEKRKMSVSQKKPTGPINPKNIQSVTGSSLAGFMATKRFIKRFSQKNRDRSASSVNLPPKEMEPTYRMAPKKRFNVTDVEDLLKRTCGF</sequence>
<organism evidence="2 3">
    <name type="scientific">Pinctada imbricata</name>
    <name type="common">Atlantic pearl-oyster</name>
    <name type="synonym">Pinctada martensii</name>
    <dbReference type="NCBI Taxonomy" id="66713"/>
    <lineage>
        <taxon>Eukaryota</taxon>
        <taxon>Metazoa</taxon>
        <taxon>Spiralia</taxon>
        <taxon>Lophotrochozoa</taxon>
        <taxon>Mollusca</taxon>
        <taxon>Bivalvia</taxon>
        <taxon>Autobranchia</taxon>
        <taxon>Pteriomorphia</taxon>
        <taxon>Pterioida</taxon>
        <taxon>Pterioidea</taxon>
        <taxon>Pteriidae</taxon>
        <taxon>Pinctada</taxon>
    </lineage>
</organism>
<proteinExistence type="predicted"/>
<accession>A0AA89BWQ9</accession>
<protein>
    <submittedName>
        <fullName evidence="2">Uncharacterized protein</fullName>
    </submittedName>
</protein>
<keyword evidence="3" id="KW-1185">Reference proteome</keyword>
<feature type="compositionally biased region" description="Basic and acidic residues" evidence="1">
    <location>
        <begin position="16"/>
        <end position="37"/>
    </location>
</feature>
<dbReference type="Proteomes" id="UP001186944">
    <property type="component" value="Unassembled WGS sequence"/>
</dbReference>
<reference evidence="2" key="1">
    <citation type="submission" date="2019-08" db="EMBL/GenBank/DDBJ databases">
        <title>The improved chromosome-level genome for the pearl oyster Pinctada fucata martensii using PacBio sequencing and Hi-C.</title>
        <authorList>
            <person name="Zheng Z."/>
        </authorList>
    </citation>
    <scope>NUCLEOTIDE SEQUENCE</scope>
    <source>
        <strain evidence="2">ZZ-2019</strain>
        <tissue evidence="2">Adductor muscle</tissue>
    </source>
</reference>
<name>A0AA89BWQ9_PINIB</name>
<gene>
    <name evidence="2" type="ORF">FSP39_010046</name>
</gene>